<organism evidence="2 3">
    <name type="scientific">Tupaiid herpesvirus 1 (strain 1)</name>
    <name type="common">TuHV-1</name>
    <name type="synonym">Herpesvirus tupaia (strain 1)</name>
    <dbReference type="NCBI Taxonomy" id="10397"/>
    <lineage>
        <taxon>Viruses</taxon>
        <taxon>Duplodnaviria</taxon>
        <taxon>Heunggongvirae</taxon>
        <taxon>Peploviricota</taxon>
        <taxon>Herviviricetes</taxon>
        <taxon>Herpesvirales</taxon>
        <taxon>Orthoherpesviridae</taxon>
        <taxon>Betaherpesvirinae</taxon>
        <taxon>Quwivirus</taxon>
        <taxon>Quwivirus tupaiidbeta1</taxon>
    </lineage>
</organism>
<dbReference type="Proteomes" id="UP000137095">
    <property type="component" value="Segment"/>
</dbReference>
<sequence>MLGDGDGDGVVAGSGPGAEDGAESEPERTFRRLCARWTEEPPTGTWDARYAWMRFAEEAERGRVALDWPPGAAWRVGRLPRYGVPVERRDRCLGLLERAYGWCVDLGFLELGDPRTGGDEDGDEERPPARGVWVIVTRDRLCLGYDRDRQTVYCLCRDVADLPRTGGRYLPRCYDGPLRDPAAEWSRYRLRWDERALAFLRWAEREAGAPLEHTSLFAGTLFSDPAGLPDRQTFVVGPHDERLLPSCVRRQLEALRLVPLGRLTPHYAPVWWQRITGRVYVQWTHGCLLVAAENLRVFLRSRAPWLRQKPWPARLDLESGRVRIPEGSRFWLTCTCGAASSPSPSSAP</sequence>
<evidence type="ECO:0000313" key="3">
    <source>
        <dbReference type="Proteomes" id="UP000137095"/>
    </source>
</evidence>
<feature type="region of interest" description="Disordered" evidence="1">
    <location>
        <begin position="1"/>
        <end position="27"/>
    </location>
</feature>
<dbReference type="EMBL" id="AF281817">
    <property type="protein sequence ID" value="AAK57068.1"/>
    <property type="molecule type" value="Genomic_DNA"/>
</dbReference>
<proteinExistence type="predicted"/>
<name>Q91TR9_TUHV1</name>
<reference evidence="2 3" key="1">
    <citation type="journal article" date="2001" name="J. Virol.">
        <title>Analysis and characterization of the complete genome of tupaia (tree shrew) herpesvirus.</title>
        <authorList>
            <person name="Bahr U."/>
            <person name="Darai G."/>
        </authorList>
    </citation>
    <scope>NUCLEOTIDE SEQUENCE [LARGE SCALE GENOMIC DNA]</scope>
    <source>
        <strain evidence="2">2</strain>
    </source>
</reference>
<accession>Q91TR9</accession>
<dbReference type="GeneID" id="921218"/>
<dbReference type="RefSeq" id="NP_116373.1">
    <property type="nucleotide sequence ID" value="NC_002794.1"/>
</dbReference>
<evidence type="ECO:0000313" key="2">
    <source>
        <dbReference type="EMBL" id="AAK57068.1"/>
    </source>
</evidence>
<organismHost>
    <name type="scientific">Tupaia belangeri</name>
    <name type="common">Common tree shrew</name>
    <name type="synonym">Tupaia glis belangeri</name>
    <dbReference type="NCBI Taxonomy" id="37347"/>
</organismHost>
<keyword evidence="3" id="KW-1185">Reference proteome</keyword>
<protein>
    <submittedName>
        <fullName evidence="2">T28.1</fullName>
    </submittedName>
</protein>
<feature type="compositionally biased region" description="Gly residues" evidence="1">
    <location>
        <begin position="8"/>
        <end position="18"/>
    </location>
</feature>
<dbReference type="KEGG" id="vg:921218"/>
<evidence type="ECO:0000256" key="1">
    <source>
        <dbReference type="SAM" id="MobiDB-lite"/>
    </source>
</evidence>